<name>A0ABZ0ZU98_9ACTN</name>
<evidence type="ECO:0000313" key="3">
    <source>
        <dbReference type="Proteomes" id="UP001327225"/>
    </source>
</evidence>
<dbReference type="SUPFAM" id="SSF53335">
    <property type="entry name" value="S-adenosyl-L-methionine-dependent methyltransferases"/>
    <property type="match status" value="1"/>
</dbReference>
<dbReference type="Pfam" id="PF08241">
    <property type="entry name" value="Methyltransf_11"/>
    <property type="match status" value="1"/>
</dbReference>
<proteinExistence type="predicted"/>
<dbReference type="InterPro" id="IPR050508">
    <property type="entry name" value="Methyltransf_Superfamily"/>
</dbReference>
<dbReference type="Gene3D" id="3.40.50.150">
    <property type="entry name" value="Vaccinia Virus protein VP39"/>
    <property type="match status" value="1"/>
</dbReference>
<dbReference type="RefSeq" id="WP_322456799.1">
    <property type="nucleotide sequence ID" value="NZ_CP141059.1"/>
</dbReference>
<keyword evidence="2" id="KW-0808">Transferase</keyword>
<dbReference type="InterPro" id="IPR029063">
    <property type="entry name" value="SAM-dependent_MTases_sf"/>
</dbReference>
<keyword evidence="2" id="KW-0489">Methyltransferase</keyword>
<reference evidence="3" key="1">
    <citation type="submission" date="2023-12" db="EMBL/GenBank/DDBJ databases">
        <title>Novel species in genus Nocardioides.</title>
        <authorList>
            <person name="Zhou H."/>
        </authorList>
    </citation>
    <scope>NUCLEOTIDE SEQUENCE [LARGE SCALE GENOMIC DNA]</scope>
    <source>
        <strain evidence="3">HM61</strain>
    </source>
</reference>
<dbReference type="CDD" id="cd02440">
    <property type="entry name" value="AdoMet_MTases"/>
    <property type="match status" value="1"/>
</dbReference>
<evidence type="ECO:0000313" key="2">
    <source>
        <dbReference type="EMBL" id="WQQ27389.1"/>
    </source>
</evidence>
<gene>
    <name evidence="2" type="ORF">SHK19_03975</name>
</gene>
<dbReference type="GO" id="GO:0032259">
    <property type="term" value="P:methylation"/>
    <property type="evidence" value="ECO:0007669"/>
    <property type="project" value="UniProtKB-KW"/>
</dbReference>
<protein>
    <submittedName>
        <fullName evidence="2">Class I SAM-dependent methyltransferase</fullName>
    </submittedName>
</protein>
<dbReference type="GO" id="GO:0008168">
    <property type="term" value="F:methyltransferase activity"/>
    <property type="evidence" value="ECO:0007669"/>
    <property type="project" value="UniProtKB-KW"/>
</dbReference>
<organism evidence="2 3">
    <name type="scientific">Nocardioides bizhenqiangii</name>
    <dbReference type="NCBI Taxonomy" id="3095076"/>
    <lineage>
        <taxon>Bacteria</taxon>
        <taxon>Bacillati</taxon>
        <taxon>Actinomycetota</taxon>
        <taxon>Actinomycetes</taxon>
        <taxon>Propionibacteriales</taxon>
        <taxon>Nocardioidaceae</taxon>
        <taxon>Nocardioides</taxon>
    </lineage>
</organism>
<dbReference type="InterPro" id="IPR013216">
    <property type="entry name" value="Methyltransf_11"/>
</dbReference>
<dbReference type="PANTHER" id="PTHR42912">
    <property type="entry name" value="METHYLTRANSFERASE"/>
    <property type="match status" value="1"/>
</dbReference>
<dbReference type="Proteomes" id="UP001327225">
    <property type="component" value="Chromosome"/>
</dbReference>
<sequence length="298" mass="32014">MSPAPIFQHPLAYLLGLQGVALMRAYAGDYDRDFTLARLAEVRALLDRADQLGDGVVVPPLPTDDGYGTWAPSYDGDNPFFAMDESQLLPILDALAPGVAADVACGTGRYTAHLAARGFDVRGFDTSPGMLEIARVKVPAADFGLAEMARLPIADHSVDIVVNTLALSHVEDLAPAFAEAARVLRPGGHLLVSDVRGYFLGSRRTPLLGQNELGPGYIPGWAHPTGEYLRAALAAGLVVRDCQELVAPVVDRPEDEIPVPPTPGEPASIWDLHPWAPVAARAVRDDRVCLITWNFVRE</sequence>
<accession>A0ABZ0ZU98</accession>
<feature type="domain" description="Methyltransferase type 11" evidence="1">
    <location>
        <begin position="102"/>
        <end position="192"/>
    </location>
</feature>
<evidence type="ECO:0000259" key="1">
    <source>
        <dbReference type="Pfam" id="PF08241"/>
    </source>
</evidence>
<dbReference type="EMBL" id="CP141059">
    <property type="protein sequence ID" value="WQQ27389.1"/>
    <property type="molecule type" value="Genomic_DNA"/>
</dbReference>
<keyword evidence="3" id="KW-1185">Reference proteome</keyword>